<accession>A0AAU9JV11</accession>
<reference evidence="1" key="1">
    <citation type="submission" date="2021-09" db="EMBL/GenBank/DDBJ databases">
        <authorList>
            <consortium name="AG Swart"/>
            <person name="Singh M."/>
            <person name="Singh A."/>
            <person name="Seah K."/>
            <person name="Emmerich C."/>
        </authorList>
    </citation>
    <scope>NUCLEOTIDE SEQUENCE</scope>
    <source>
        <strain evidence="1">ATCC30299</strain>
    </source>
</reference>
<protein>
    <submittedName>
        <fullName evidence="1">Uncharacterized protein</fullName>
    </submittedName>
</protein>
<dbReference type="Proteomes" id="UP001162131">
    <property type="component" value="Unassembled WGS sequence"/>
</dbReference>
<gene>
    <name evidence="1" type="ORF">BSTOLATCC_MIC49880</name>
</gene>
<sequence length="81" mass="9400">MHFAEYLENNFGTFYQCCEIQVRLGNSMTTLENTKKDEYAKMGTVDAQLLLRLILPISNWRCQKGRSYHRGISSHILNTIS</sequence>
<organism evidence="1 2">
    <name type="scientific">Blepharisma stoltei</name>
    <dbReference type="NCBI Taxonomy" id="1481888"/>
    <lineage>
        <taxon>Eukaryota</taxon>
        <taxon>Sar</taxon>
        <taxon>Alveolata</taxon>
        <taxon>Ciliophora</taxon>
        <taxon>Postciliodesmatophora</taxon>
        <taxon>Heterotrichea</taxon>
        <taxon>Heterotrichida</taxon>
        <taxon>Blepharismidae</taxon>
        <taxon>Blepharisma</taxon>
    </lineage>
</organism>
<evidence type="ECO:0000313" key="1">
    <source>
        <dbReference type="EMBL" id="CAG9329839.1"/>
    </source>
</evidence>
<name>A0AAU9JV11_9CILI</name>
<keyword evidence="2" id="KW-1185">Reference proteome</keyword>
<evidence type="ECO:0000313" key="2">
    <source>
        <dbReference type="Proteomes" id="UP001162131"/>
    </source>
</evidence>
<proteinExistence type="predicted"/>
<comment type="caution">
    <text evidence="1">The sequence shown here is derived from an EMBL/GenBank/DDBJ whole genome shotgun (WGS) entry which is preliminary data.</text>
</comment>
<dbReference type="AlphaFoldDB" id="A0AAU9JV11"/>
<dbReference type="EMBL" id="CAJZBQ010000049">
    <property type="protein sequence ID" value="CAG9329839.1"/>
    <property type="molecule type" value="Genomic_DNA"/>
</dbReference>